<dbReference type="EMBL" id="DUZY01000003">
    <property type="protein sequence ID" value="DAD30935.1"/>
    <property type="molecule type" value="Genomic_DNA"/>
</dbReference>
<keyword evidence="4" id="KW-1133">Transmembrane helix</keyword>
<dbReference type="AlphaFoldDB" id="A0A822YIZ7"/>
<organism evidence="6 7">
    <name type="scientific">Nelumbo nucifera</name>
    <name type="common">Sacred lotus</name>
    <dbReference type="NCBI Taxonomy" id="4432"/>
    <lineage>
        <taxon>Eukaryota</taxon>
        <taxon>Viridiplantae</taxon>
        <taxon>Streptophyta</taxon>
        <taxon>Embryophyta</taxon>
        <taxon>Tracheophyta</taxon>
        <taxon>Spermatophyta</taxon>
        <taxon>Magnoliopsida</taxon>
        <taxon>Proteales</taxon>
        <taxon>Nelumbonaceae</taxon>
        <taxon>Nelumbo</taxon>
    </lineage>
</organism>
<comment type="caution">
    <text evidence="6">The sequence shown here is derived from an EMBL/GenBank/DDBJ whole genome shotgun (WGS) entry which is preliminary data.</text>
</comment>
<keyword evidence="2" id="KW-0813">Transport</keyword>
<evidence type="ECO:0000256" key="3">
    <source>
        <dbReference type="ARBA" id="ARBA00022692"/>
    </source>
</evidence>
<dbReference type="GO" id="GO:0016020">
    <property type="term" value="C:membrane"/>
    <property type="evidence" value="ECO:0007669"/>
    <property type="project" value="UniProtKB-SubCell"/>
</dbReference>
<evidence type="ECO:0000313" key="7">
    <source>
        <dbReference type="Proteomes" id="UP000607653"/>
    </source>
</evidence>
<keyword evidence="5" id="KW-0472">Membrane</keyword>
<dbReference type="InterPro" id="IPR039309">
    <property type="entry name" value="BT1"/>
</dbReference>
<proteinExistence type="predicted"/>
<evidence type="ECO:0000256" key="1">
    <source>
        <dbReference type="ARBA" id="ARBA00004141"/>
    </source>
</evidence>
<reference evidence="6 7" key="1">
    <citation type="journal article" date="2020" name="Mol. Biol. Evol.">
        <title>Distinct Expression and Methylation Patterns for Genes with Different Fates following a Single Whole-Genome Duplication in Flowering Plants.</title>
        <authorList>
            <person name="Shi T."/>
            <person name="Rahmani R.S."/>
            <person name="Gugger P.F."/>
            <person name="Wang M."/>
            <person name="Li H."/>
            <person name="Zhang Y."/>
            <person name="Li Z."/>
            <person name="Wang Q."/>
            <person name="Van de Peer Y."/>
            <person name="Marchal K."/>
            <person name="Chen J."/>
        </authorList>
    </citation>
    <scope>NUCLEOTIDE SEQUENCE [LARGE SCALE GENOMIC DNA]</scope>
    <source>
        <tissue evidence="6">Leaf</tissue>
    </source>
</reference>
<keyword evidence="7" id="KW-1185">Reference proteome</keyword>
<evidence type="ECO:0000313" key="6">
    <source>
        <dbReference type="EMBL" id="DAD30935.1"/>
    </source>
</evidence>
<evidence type="ECO:0000256" key="2">
    <source>
        <dbReference type="ARBA" id="ARBA00022448"/>
    </source>
</evidence>
<name>A0A822YIZ7_NELNU</name>
<sequence length="185" mass="21289">MIKPIWGLLIDVFPIRGYRRRPYFNPPPRTENKNISQVLQPKKSIENQLTSVSSNSWQKTQKQNIYIWTQYRSEDEAESPPPPLQSSKKLLKTTNQENPIEAILARHTHIAHTRYLPPVQWDSTAYTINPMDYHTAIDQSHLIERTHSSVLAHEYLDPTSPIVPPYQTVLPMKSDEGGLGPPMIL</sequence>
<dbReference type="Pfam" id="PF03092">
    <property type="entry name" value="BT1"/>
    <property type="match status" value="1"/>
</dbReference>
<keyword evidence="3" id="KW-0812">Transmembrane</keyword>
<dbReference type="Proteomes" id="UP000607653">
    <property type="component" value="Unassembled WGS sequence"/>
</dbReference>
<accession>A0A822YIZ7</accession>
<evidence type="ECO:0000256" key="4">
    <source>
        <dbReference type="ARBA" id="ARBA00022989"/>
    </source>
</evidence>
<gene>
    <name evidence="6" type="ORF">HUJ06_009786</name>
</gene>
<protein>
    <submittedName>
        <fullName evidence="6">Uncharacterized protein</fullName>
    </submittedName>
</protein>
<evidence type="ECO:0000256" key="5">
    <source>
        <dbReference type="ARBA" id="ARBA00023136"/>
    </source>
</evidence>
<comment type="subcellular location">
    <subcellularLocation>
        <location evidence="1">Membrane</location>
        <topology evidence="1">Multi-pass membrane protein</topology>
    </subcellularLocation>
</comment>